<proteinExistence type="predicted"/>
<dbReference type="AlphaFoldDB" id="A0A451ADC1"/>
<name>A0A451ADC1_9GAMM</name>
<gene>
    <name evidence="2" type="ORF">BECKTUN1418D_GA0071000_12382</name>
</gene>
<sequence>MTGEHSLGSFDSAKPSLQTGSESSVGWAKAPCAVPINGSKTGSQSSVGWAKAPCAVPINGSKTGPQAGARTGSQTAFQTASVMGTAQGAFAHPTPVMGTAQGAFAHPTPGRTFRDRLKGLILTARFATIGP</sequence>
<evidence type="ECO:0000313" key="2">
    <source>
        <dbReference type="EMBL" id="VFK64019.1"/>
    </source>
</evidence>
<organism evidence="2">
    <name type="scientific">Candidatus Kentrum sp. TUN</name>
    <dbReference type="NCBI Taxonomy" id="2126343"/>
    <lineage>
        <taxon>Bacteria</taxon>
        <taxon>Pseudomonadati</taxon>
        <taxon>Pseudomonadota</taxon>
        <taxon>Gammaproteobacteria</taxon>
        <taxon>Candidatus Kentrum</taxon>
    </lineage>
</organism>
<protein>
    <submittedName>
        <fullName evidence="2">Uncharacterized protein</fullName>
    </submittedName>
</protein>
<feature type="compositionally biased region" description="Polar residues" evidence="1">
    <location>
        <begin position="15"/>
        <end position="24"/>
    </location>
</feature>
<evidence type="ECO:0000256" key="1">
    <source>
        <dbReference type="SAM" id="MobiDB-lite"/>
    </source>
</evidence>
<feature type="region of interest" description="Disordered" evidence="1">
    <location>
        <begin position="54"/>
        <end position="75"/>
    </location>
</feature>
<feature type="region of interest" description="Disordered" evidence="1">
    <location>
        <begin position="1"/>
        <end position="26"/>
    </location>
</feature>
<reference evidence="2" key="1">
    <citation type="submission" date="2019-02" db="EMBL/GenBank/DDBJ databases">
        <authorList>
            <person name="Gruber-Vodicka R. H."/>
            <person name="Seah K. B. B."/>
        </authorList>
    </citation>
    <scope>NUCLEOTIDE SEQUENCE</scope>
    <source>
        <strain evidence="2">BECK_BY1</strain>
    </source>
</reference>
<dbReference type="EMBL" id="CAADFX010000238">
    <property type="protein sequence ID" value="VFK64019.1"/>
    <property type="molecule type" value="Genomic_DNA"/>
</dbReference>
<accession>A0A451ADC1</accession>